<proteinExistence type="predicted"/>
<dbReference type="AlphaFoldDB" id="A0A7Y0BRP3"/>
<dbReference type="SUPFAM" id="SSF52266">
    <property type="entry name" value="SGNH hydrolase"/>
    <property type="match status" value="1"/>
</dbReference>
<keyword evidence="2" id="KW-1185">Reference proteome</keyword>
<organism evidence="1 2">
    <name type="scientific">Novosphingobium olei</name>
    <dbReference type="NCBI Taxonomy" id="2728851"/>
    <lineage>
        <taxon>Bacteria</taxon>
        <taxon>Pseudomonadati</taxon>
        <taxon>Pseudomonadota</taxon>
        <taxon>Alphaproteobacteria</taxon>
        <taxon>Sphingomonadales</taxon>
        <taxon>Sphingomonadaceae</taxon>
        <taxon>Novosphingobium</taxon>
    </lineage>
</organism>
<comment type="caution">
    <text evidence="1">The sequence shown here is derived from an EMBL/GenBank/DDBJ whole genome shotgun (WGS) entry which is preliminary data.</text>
</comment>
<dbReference type="EMBL" id="JABBGM010000009">
    <property type="protein sequence ID" value="NML95382.1"/>
    <property type="molecule type" value="Genomic_DNA"/>
</dbReference>
<accession>A0A7Y0BRP3</accession>
<name>A0A7Y0BRP3_9SPHN</name>
<evidence type="ECO:0000313" key="2">
    <source>
        <dbReference type="Proteomes" id="UP000583556"/>
    </source>
</evidence>
<dbReference type="RefSeq" id="WP_169494587.1">
    <property type="nucleotide sequence ID" value="NZ_JABBGM010000009.1"/>
</dbReference>
<protein>
    <recommendedName>
        <fullName evidence="3">SGNH hydrolase-type esterase domain-containing protein</fullName>
    </recommendedName>
</protein>
<gene>
    <name evidence="1" type="ORF">HHL27_17030</name>
</gene>
<reference evidence="1 2" key="1">
    <citation type="submission" date="2020-04" db="EMBL/GenBank/DDBJ databases">
        <title>Novosphingobium sp. TW-4 isolated from soil.</title>
        <authorList>
            <person name="Dahal R.H."/>
            <person name="Chaudhary D.K."/>
        </authorList>
    </citation>
    <scope>NUCLEOTIDE SEQUENCE [LARGE SCALE GENOMIC DNA]</scope>
    <source>
        <strain evidence="1 2">TW-4</strain>
    </source>
</reference>
<dbReference type="Proteomes" id="UP000583556">
    <property type="component" value="Unassembled WGS sequence"/>
</dbReference>
<evidence type="ECO:0000313" key="1">
    <source>
        <dbReference type="EMBL" id="NML95382.1"/>
    </source>
</evidence>
<sequence length="297" mass="32549">MIGRTLLDLLAVAGALGLIALLAVEIGLRVTGIGGFPLFVRDQRSVYRMASDQQGRFRRRARWRYGRFGIRTDVDVDTLAGKVVVLGDSVVEGGLHLDQSETLAAVLERETGQAICPVACHGWALDNELGALTALPGWAQAAALVWVVNSGDFDTVGQGESELSFPTRRPLWLALWLARRHIYRTQPRWWPVKGMLSRPGPYMPEMREAALARFAQVAPQIAGPIVIVAHALRGEDVDGEPFFRRLAQVRPGTGFVAPSRLPGWGDDCYLDFIHPNARGARLIADAIAPFLPAREEA</sequence>
<evidence type="ECO:0008006" key="3">
    <source>
        <dbReference type="Google" id="ProtNLM"/>
    </source>
</evidence>